<evidence type="ECO:0000259" key="19">
    <source>
        <dbReference type="SMART" id="SM00861"/>
    </source>
</evidence>
<name>A0A239MFW2_9RHOB</name>
<dbReference type="Proteomes" id="UP000198426">
    <property type="component" value="Unassembled WGS sequence"/>
</dbReference>
<evidence type="ECO:0000256" key="10">
    <source>
        <dbReference type="ARBA" id="ARBA00023052"/>
    </source>
</evidence>
<sequence length="665" mass="70924">MNIETPVTAATEDLMANAIRALAMDAVQAANSGHPGAPMGLADVATVLFNRFIRVDPADHRWPDRDRFVMSAGHGSMLVYAINHLLGYDDMDIQQLKRFRQLGARTAGHPEYGHAKGIETTTGPLGQGLTNGVGMALAERMHNARFGDDLVDHWTYVLAGDGCLMEGISHEAIDFAGHMGLGRLIVLWDDNSITIDGSTEISTSTDQPTRFAAAGWHVQSVDGHDKEAIAAAIEAARQDARPSLIACKTIIGFGAPNKQGTAATHGAPLGEDEIAATRDALGWTFAPFQVPEAVRASWCAIARRGAGARAEWQARMNGSDHAEAFRQSLGRPDAKALGAAIGNYKHKLAMDGPKVATRKASEMVLEIVNGTLPNTVGGSADLTGSNNTRTSRMASVKPGDFAGDYIHYGVREHAMAAIMNGISLHGGFVPYGGTFLVFADYARPAIRLSALMERPVIYVLTHDSIGLGEDGPTHQPVETIASLRAMPNLAVIRPADAVETAEAWEIAVTSERTPTALCLSRQGLPTLRRIHSDENLVARGAYLMRAPDTEREVTLVATGSEVALAMEAAEKLAEQGICTAVVSAPSLELFAAQPTEYRARVLGSAPRIAIEAGVWHGWGQILRHGDVFIGMDSFGASAPAEDLYRHFGITSDAIVTDALKLIGRT</sequence>
<feature type="domain" description="Transketolase-like pyrimidine-binding" evidence="19">
    <location>
        <begin position="355"/>
        <end position="526"/>
    </location>
</feature>
<feature type="binding site" evidence="14">
    <location>
        <position position="521"/>
    </location>
    <ligand>
        <name>substrate</name>
    </ligand>
</feature>
<dbReference type="NCBIfam" id="TIGR00232">
    <property type="entry name" value="tktlase_bact"/>
    <property type="match status" value="1"/>
</dbReference>
<feature type="binding site" evidence="14">
    <location>
        <position position="385"/>
    </location>
    <ligand>
        <name>substrate</name>
    </ligand>
</feature>
<dbReference type="CDD" id="cd07033">
    <property type="entry name" value="TPP_PYR_DXS_TK_like"/>
    <property type="match status" value="1"/>
</dbReference>
<evidence type="ECO:0000256" key="16">
    <source>
        <dbReference type="PIRSR" id="PIRSR605478-4"/>
    </source>
</evidence>
<evidence type="ECO:0000256" key="4">
    <source>
        <dbReference type="ARBA" id="ARBA00011738"/>
    </source>
</evidence>
<feature type="binding site" evidence="15">
    <location>
        <position position="438"/>
    </location>
    <ligand>
        <name>thiamine diphosphate</name>
        <dbReference type="ChEBI" id="CHEBI:58937"/>
    </ligand>
</feature>
<dbReference type="Gene3D" id="3.40.50.920">
    <property type="match status" value="1"/>
</dbReference>
<dbReference type="GO" id="GO:0006098">
    <property type="term" value="P:pentose-phosphate shunt"/>
    <property type="evidence" value="ECO:0007669"/>
    <property type="project" value="TreeGrafter"/>
</dbReference>
<evidence type="ECO:0000256" key="13">
    <source>
        <dbReference type="PIRSR" id="PIRSR605478-1"/>
    </source>
</evidence>
<feature type="binding site" evidence="14">
    <location>
        <position position="265"/>
    </location>
    <ligand>
        <name>substrate</name>
    </ligand>
</feature>
<dbReference type="EC" id="2.2.1.1" evidence="5 12"/>
<feature type="binding site" evidence="15">
    <location>
        <position position="191"/>
    </location>
    <ligand>
        <name>thiamine diphosphate</name>
        <dbReference type="ChEBI" id="CHEBI:58937"/>
    </ligand>
</feature>
<dbReference type="SMART" id="SM00861">
    <property type="entry name" value="Transket_pyr"/>
    <property type="match status" value="1"/>
</dbReference>
<dbReference type="InterPro" id="IPR009014">
    <property type="entry name" value="Transketo_C/PFOR_II"/>
</dbReference>
<keyword evidence="9 16" id="KW-0460">Magnesium</keyword>
<evidence type="ECO:0000256" key="11">
    <source>
        <dbReference type="ARBA" id="ARBA00049473"/>
    </source>
</evidence>
<feature type="binding site" evidence="16">
    <location>
        <position position="191"/>
    </location>
    <ligand>
        <name>Mg(2+)</name>
        <dbReference type="ChEBI" id="CHEBI:18420"/>
    </ligand>
</feature>
<comment type="cofactor">
    <cofactor evidence="16">
        <name>Mg(2+)</name>
        <dbReference type="ChEBI" id="CHEBI:18420"/>
    </cofactor>
    <text evidence="16">Binds 1 Mg(2+) ion per subunit. Can also utilize other divalent metal cations, such as Ca(2+), Mn(2+) and Co(2+).</text>
</comment>
<dbReference type="AlphaFoldDB" id="A0A239MFW2"/>
<reference evidence="20 21" key="1">
    <citation type="submission" date="2017-06" db="EMBL/GenBank/DDBJ databases">
        <authorList>
            <person name="Kim H.J."/>
            <person name="Triplett B.A."/>
        </authorList>
    </citation>
    <scope>NUCLEOTIDE SEQUENCE [LARGE SCALE GENOMIC DNA]</scope>
    <source>
        <strain evidence="20 21">DSM 29339</strain>
    </source>
</reference>
<proteinExistence type="inferred from homology"/>
<comment type="catalytic activity">
    <reaction evidence="11 18">
        <text>D-sedoheptulose 7-phosphate + D-glyceraldehyde 3-phosphate = aldehydo-D-ribose 5-phosphate + D-xylulose 5-phosphate</text>
        <dbReference type="Rhea" id="RHEA:10508"/>
        <dbReference type="ChEBI" id="CHEBI:57483"/>
        <dbReference type="ChEBI" id="CHEBI:57737"/>
        <dbReference type="ChEBI" id="CHEBI:58273"/>
        <dbReference type="ChEBI" id="CHEBI:59776"/>
        <dbReference type="EC" id="2.2.1.1"/>
    </reaction>
</comment>
<feature type="binding site" evidence="14">
    <location>
        <position position="34"/>
    </location>
    <ligand>
        <name>substrate</name>
    </ligand>
</feature>
<accession>A0A239MFW2</accession>
<dbReference type="InterPro" id="IPR005478">
    <property type="entry name" value="Transketolase_bac-like"/>
</dbReference>
<dbReference type="InterPro" id="IPR033247">
    <property type="entry name" value="Transketolase_fam"/>
</dbReference>
<comment type="function">
    <text evidence="18">Catalyzes the transfer of a two-carbon ketol group from a ketose donor to an aldose acceptor, via a covalent intermediate with the cofactor thiamine pyrophosphate.</text>
</comment>
<feature type="binding site" evidence="14">
    <location>
        <position position="470"/>
    </location>
    <ligand>
        <name>substrate</name>
    </ligand>
</feature>
<evidence type="ECO:0000313" key="20">
    <source>
        <dbReference type="EMBL" id="SNT41551.1"/>
    </source>
</evidence>
<dbReference type="InterPro" id="IPR005475">
    <property type="entry name" value="Transketolase-like_Pyr-bd"/>
</dbReference>
<dbReference type="SUPFAM" id="SSF52922">
    <property type="entry name" value="TK C-terminal domain-like"/>
    <property type="match status" value="1"/>
</dbReference>
<dbReference type="FunFam" id="3.40.50.970:FF:000003">
    <property type="entry name" value="Transketolase"/>
    <property type="match status" value="1"/>
</dbReference>
<dbReference type="PANTHER" id="PTHR43522">
    <property type="entry name" value="TRANSKETOLASE"/>
    <property type="match status" value="1"/>
</dbReference>
<dbReference type="PANTHER" id="PTHR43522:SF2">
    <property type="entry name" value="TRANSKETOLASE 1-RELATED"/>
    <property type="match status" value="1"/>
</dbReference>
<feature type="binding site" evidence="14">
    <location>
        <position position="474"/>
    </location>
    <ligand>
        <name>substrate</name>
    </ligand>
</feature>
<feature type="binding site" evidence="15">
    <location>
        <begin position="123"/>
        <end position="125"/>
    </location>
    <ligand>
        <name>thiamine diphosphate</name>
        <dbReference type="ChEBI" id="CHEBI:58937"/>
    </ligand>
</feature>
<feature type="site" description="Important for catalytic activity" evidence="17">
    <location>
        <position position="265"/>
    </location>
</feature>
<feature type="binding site" evidence="15">
    <location>
        <position position="74"/>
    </location>
    <ligand>
        <name>thiamine diphosphate</name>
        <dbReference type="ChEBI" id="CHEBI:58937"/>
    </ligand>
</feature>
<evidence type="ECO:0000256" key="1">
    <source>
        <dbReference type="ARBA" id="ARBA00004959"/>
    </source>
</evidence>
<keyword evidence="10 15" id="KW-0786">Thiamine pyrophosphate</keyword>
<evidence type="ECO:0000256" key="3">
    <source>
        <dbReference type="ARBA" id="ARBA00007131"/>
    </source>
</evidence>
<dbReference type="InterPro" id="IPR055152">
    <property type="entry name" value="Transketolase-like_C_2"/>
</dbReference>
<evidence type="ECO:0000256" key="5">
    <source>
        <dbReference type="ARBA" id="ARBA00013152"/>
    </source>
</evidence>
<feature type="binding site" evidence="16">
    <location>
        <position position="193"/>
    </location>
    <ligand>
        <name>Mg(2+)</name>
        <dbReference type="ChEBI" id="CHEBI:18420"/>
    </ligand>
</feature>
<keyword evidence="8 18" id="KW-0106">Calcium</keyword>
<dbReference type="InterPro" id="IPR020826">
    <property type="entry name" value="Transketolase_BS"/>
</dbReference>
<dbReference type="InterPro" id="IPR029061">
    <property type="entry name" value="THDP-binding"/>
</dbReference>
<protein>
    <recommendedName>
        <fullName evidence="5 12">Transketolase</fullName>
        <ecNumber evidence="5 12">2.2.1.1</ecNumber>
    </recommendedName>
</protein>
<dbReference type="Pfam" id="PF00456">
    <property type="entry name" value="Transketolase_N"/>
    <property type="match status" value="1"/>
</dbReference>
<comment type="cofactor">
    <cofactor evidence="15">
        <name>thiamine diphosphate</name>
        <dbReference type="ChEBI" id="CHEBI:58937"/>
    </cofactor>
    <text evidence="15">Binds 1 thiamine pyrophosphate per subunit. During the reaction, the substrate forms a covalent intermediate with the cofactor.</text>
</comment>
<dbReference type="PROSITE" id="PS00801">
    <property type="entry name" value="TRANSKETOLASE_1"/>
    <property type="match status" value="1"/>
</dbReference>
<dbReference type="SUPFAM" id="SSF52518">
    <property type="entry name" value="Thiamin diphosphate-binding fold (THDP-binding)"/>
    <property type="match status" value="2"/>
</dbReference>
<dbReference type="Pfam" id="PF02779">
    <property type="entry name" value="Transket_pyr"/>
    <property type="match status" value="1"/>
</dbReference>
<evidence type="ECO:0000313" key="21">
    <source>
        <dbReference type="Proteomes" id="UP000198426"/>
    </source>
</evidence>
<evidence type="ECO:0000256" key="9">
    <source>
        <dbReference type="ARBA" id="ARBA00022842"/>
    </source>
</evidence>
<evidence type="ECO:0000256" key="8">
    <source>
        <dbReference type="ARBA" id="ARBA00022837"/>
    </source>
</evidence>
<organism evidence="20 21">
    <name type="scientific">Tropicimonas sediminicola</name>
    <dbReference type="NCBI Taxonomy" id="1031541"/>
    <lineage>
        <taxon>Bacteria</taxon>
        <taxon>Pseudomonadati</taxon>
        <taxon>Pseudomonadota</taxon>
        <taxon>Alphaproteobacteria</taxon>
        <taxon>Rhodobacterales</taxon>
        <taxon>Roseobacteraceae</taxon>
        <taxon>Tropicimonas</taxon>
    </lineage>
</organism>
<feature type="binding site" evidence="16">
    <location>
        <position position="161"/>
    </location>
    <ligand>
        <name>Mg(2+)</name>
        <dbReference type="ChEBI" id="CHEBI:18420"/>
    </ligand>
</feature>
<evidence type="ECO:0000256" key="6">
    <source>
        <dbReference type="ARBA" id="ARBA00022679"/>
    </source>
</evidence>
<feature type="active site" description="Proton donor" evidence="13">
    <location>
        <position position="412"/>
    </location>
</feature>
<feature type="binding site" evidence="15">
    <location>
        <position position="162"/>
    </location>
    <ligand>
        <name>thiamine diphosphate</name>
        <dbReference type="ChEBI" id="CHEBI:58937"/>
    </ligand>
</feature>
<evidence type="ECO:0000256" key="12">
    <source>
        <dbReference type="NCBIfam" id="TIGR00232"/>
    </source>
</evidence>
<comment type="similarity">
    <text evidence="3 18">Belongs to the transketolase family.</text>
</comment>
<dbReference type="OrthoDB" id="8732661at2"/>
<dbReference type="CDD" id="cd02012">
    <property type="entry name" value="TPP_TK"/>
    <property type="match status" value="1"/>
</dbReference>
<dbReference type="Pfam" id="PF22613">
    <property type="entry name" value="Transketolase_C_1"/>
    <property type="match status" value="1"/>
</dbReference>
<evidence type="ECO:0000256" key="7">
    <source>
        <dbReference type="ARBA" id="ARBA00022723"/>
    </source>
</evidence>
<dbReference type="EMBL" id="FZOY01000019">
    <property type="protein sequence ID" value="SNT41551.1"/>
    <property type="molecule type" value="Genomic_DNA"/>
</dbReference>
<evidence type="ECO:0000256" key="17">
    <source>
        <dbReference type="PIRSR" id="PIRSR605478-5"/>
    </source>
</evidence>
<evidence type="ECO:0000256" key="18">
    <source>
        <dbReference type="RuleBase" id="RU004996"/>
    </source>
</evidence>
<dbReference type="PROSITE" id="PS00802">
    <property type="entry name" value="TRANSKETOLASE_2"/>
    <property type="match status" value="1"/>
</dbReference>
<keyword evidence="21" id="KW-1185">Reference proteome</keyword>
<dbReference type="GO" id="GO:0005829">
    <property type="term" value="C:cytosol"/>
    <property type="evidence" value="ECO:0007669"/>
    <property type="project" value="TreeGrafter"/>
</dbReference>
<gene>
    <name evidence="20" type="ORF">SAMN05421757_11910</name>
</gene>
<dbReference type="FunFam" id="3.40.50.970:FF:000004">
    <property type="entry name" value="Transketolase"/>
    <property type="match status" value="1"/>
</dbReference>
<feature type="site" description="Important for catalytic activity" evidence="17">
    <location>
        <position position="34"/>
    </location>
</feature>
<dbReference type="RefSeq" id="WP_089235587.1">
    <property type="nucleotide sequence ID" value="NZ_FZOY01000019.1"/>
</dbReference>
<feature type="binding site" evidence="15">
    <location>
        <position position="265"/>
    </location>
    <ligand>
        <name>thiamine diphosphate</name>
        <dbReference type="ChEBI" id="CHEBI:58937"/>
    </ligand>
</feature>
<dbReference type="GO" id="GO:0046872">
    <property type="term" value="F:metal ion binding"/>
    <property type="evidence" value="ECO:0007669"/>
    <property type="project" value="UniProtKB-KW"/>
</dbReference>
<comment type="pathway">
    <text evidence="1">Carbohydrate degradation; pentose phosphate pathway.</text>
</comment>
<evidence type="ECO:0000256" key="15">
    <source>
        <dbReference type="PIRSR" id="PIRSR605478-3"/>
    </source>
</evidence>
<evidence type="ECO:0000256" key="2">
    <source>
        <dbReference type="ARBA" id="ARBA00005215"/>
    </source>
</evidence>
<dbReference type="GO" id="GO:0004802">
    <property type="term" value="F:transketolase activity"/>
    <property type="evidence" value="ECO:0007669"/>
    <property type="project" value="UniProtKB-UniRule"/>
</dbReference>
<comment type="subunit">
    <text evidence="4 18">Homodimer.</text>
</comment>
<dbReference type="Gene3D" id="3.40.50.970">
    <property type="match status" value="2"/>
</dbReference>
<comment type="cofactor">
    <cofactor evidence="18">
        <name>Mg(2+)</name>
        <dbReference type="ChEBI" id="CHEBI:18420"/>
    </cofactor>
    <cofactor evidence="18">
        <name>Ca(2+)</name>
        <dbReference type="ChEBI" id="CHEBI:29108"/>
    </cofactor>
    <cofactor evidence="18">
        <name>Mn(2+)</name>
        <dbReference type="ChEBI" id="CHEBI:29035"/>
    </cofactor>
    <cofactor evidence="18">
        <name>Co(2+)</name>
        <dbReference type="ChEBI" id="CHEBI:48828"/>
    </cofactor>
    <text evidence="18">Binds 1 Mg(2+) ion per subunit. Can also utilize other divalent metal cations, such as Ca(2+), Mn(2+) and Co(2+).</text>
</comment>
<evidence type="ECO:0000256" key="14">
    <source>
        <dbReference type="PIRSR" id="PIRSR605478-2"/>
    </source>
</evidence>
<feature type="binding site" evidence="14">
    <location>
        <position position="462"/>
    </location>
    <ligand>
        <name>substrate</name>
    </ligand>
</feature>
<feature type="binding site" evidence="14">
    <location>
        <position position="358"/>
    </location>
    <ligand>
        <name>substrate</name>
    </ligand>
</feature>
<keyword evidence="6 18" id="KW-0808">Transferase</keyword>
<comment type="pathway">
    <text evidence="2">Carbohydrate biosynthesis; Calvin cycle.</text>
</comment>
<keyword evidence="7 16" id="KW-0479">Metal-binding</keyword>
<dbReference type="InterPro" id="IPR049557">
    <property type="entry name" value="Transketolase_CS"/>
</dbReference>
<dbReference type="InterPro" id="IPR005474">
    <property type="entry name" value="Transketolase_N"/>
</dbReference>